<dbReference type="GO" id="GO:0003677">
    <property type="term" value="F:DNA binding"/>
    <property type="evidence" value="ECO:0007669"/>
    <property type="project" value="InterPro"/>
</dbReference>
<dbReference type="InterPro" id="IPR010982">
    <property type="entry name" value="Lambda_DNA-bd_dom_sf"/>
</dbReference>
<protein>
    <recommendedName>
        <fullName evidence="2">HTH cro/C1-type domain-containing protein</fullName>
    </recommendedName>
</protein>
<accession>A0A219B2D3</accession>
<reference evidence="4" key="1">
    <citation type="submission" date="2017-05" db="EMBL/GenBank/DDBJ databases">
        <authorList>
            <person name="Lin X."/>
        </authorList>
    </citation>
    <scope>NUCLEOTIDE SEQUENCE [LARGE SCALE GENOMIC DNA]</scope>
    <source>
        <strain evidence="4">JLT2012</strain>
    </source>
</reference>
<evidence type="ECO:0000313" key="3">
    <source>
        <dbReference type="EMBL" id="OWV31988.1"/>
    </source>
</evidence>
<proteinExistence type="predicted"/>
<dbReference type="Gene3D" id="1.10.260.40">
    <property type="entry name" value="lambda repressor-like DNA-binding domains"/>
    <property type="match status" value="1"/>
</dbReference>
<keyword evidence="4" id="KW-1185">Reference proteome</keyword>
<dbReference type="OrthoDB" id="7205516at2"/>
<dbReference type="PROSITE" id="PS50943">
    <property type="entry name" value="HTH_CROC1"/>
    <property type="match status" value="1"/>
</dbReference>
<dbReference type="Pfam" id="PF01381">
    <property type="entry name" value="HTH_3"/>
    <property type="match status" value="1"/>
</dbReference>
<evidence type="ECO:0000313" key="4">
    <source>
        <dbReference type="Proteomes" id="UP000198462"/>
    </source>
</evidence>
<feature type="coiled-coil region" evidence="1">
    <location>
        <begin position="92"/>
        <end position="119"/>
    </location>
</feature>
<evidence type="ECO:0000256" key="1">
    <source>
        <dbReference type="SAM" id="Coils"/>
    </source>
</evidence>
<gene>
    <name evidence="3" type="ORF">B5C34_14555</name>
</gene>
<organism evidence="3 4">
    <name type="scientific">Pacificimonas flava</name>
    <dbReference type="NCBI Taxonomy" id="1234595"/>
    <lineage>
        <taxon>Bacteria</taxon>
        <taxon>Pseudomonadati</taxon>
        <taxon>Pseudomonadota</taxon>
        <taxon>Alphaproteobacteria</taxon>
        <taxon>Sphingomonadales</taxon>
        <taxon>Sphingosinicellaceae</taxon>
        <taxon>Pacificimonas</taxon>
    </lineage>
</organism>
<comment type="caution">
    <text evidence="3">The sequence shown here is derived from an EMBL/GenBank/DDBJ whole genome shotgun (WGS) entry which is preliminary data.</text>
</comment>
<dbReference type="Proteomes" id="UP000198462">
    <property type="component" value="Unassembled WGS sequence"/>
</dbReference>
<sequence>MRHSRHPSQSSLTGRLTAITCCVYNTGHRRIVKMVSIGPYIRDSVLPAGLSVSAAARQLGVGRPALSNLLNGKASLSQDMALKLERTFGANSDDLIRRQAEAGEQARQAENEQRSARQQAAGYLKITATDIEQWAQTLAARTHLPVLLRRLVHADTDTGAKVDFPGYDAGERKGWDGITEASSAGHWVPEGRAGWELSVSKDLPGKPNRDIQARSKLTQAEQATTTFVFVTALQWKGKDSWAATQRQLGGWRDVRVYDAEDLAQWLERSANTQIWFSGEIGRRTEDVVVLPECWRRWSESTVPKLSPLLFEEAIKDRRQSLVNWIDSAGEHPFVVVADSPDEALAFLALALLEPDGDAGLLHDRTILATSPEALARIAAASHDAILLVADRETELAAASLTRRHKVIVIRPRTSVENDADLTLQTPSEECFDRALNEMGVEEHLLDQLKNETGLSPTILRRRLALTPELRKPQWASDKPLLRKLMPMLLAGAWNRTIPADQMLVADLAGHPFETVEEDLSALLLLPESPVWAIGNYRGLVSRKDALFTAGEALSQSDVDRFFEVAEFILSEDDPALDLEPEKRWQANIYGKKRDISASMRAAVGELLVLLAVYGDRVLGSHVNPVGVRVDALVSKLLRNVEARAWLSQQSDLPLLAEASPRAFLEAVELDLRSHDPQLLAMLRPVESGMFDSPDRSGLLWALESIAWDETNLFRVARILARLSEVPINDNWANKPENSLESLFRSWLPQTAADIDQRLQLLDTLVREFPAVGWRLCKAQIDTHNTVASPNSKPRWRTDAAGTGTVTYDEDYRMRRHALDLMLGWAYLEGAQLADLIAYTADFTDEDQQAVWARVEGWIDAGAGDEERAELREHMRRSVLARRNQKKGRKDKLARRRRAVFEALAPQDRVVRYRWLFAEHWVSESGDDVWDDDFDFDRHAAHIDSLRRSAIEEIVGADGLEGIGRLLAGVNAWGTVGQYLVITTPSRDRRERIGQLVGKAGNETTKHWAGALQGALSALDDTERQEILASLGAAMPEPEALTLFLHSPFEGATWNIIRTARPDLEILYWRDVSPYGWRHDEEELSFIIERLLEVGRPISAFNAVAMEFDKVEGAMLARLIRAVVQPSEETHTDIKLQAGRIDRALDALEAKKAATVAELANYEYLFLNALVHTKHGIRNLEKQIEQSPGDFVQLVSLLYRRDDGTEDADRNQPEPLREEVFQNVFRALRELKRTPGTKEDGTVDPTRLLAWLVDVRERLKAVGRLDVGDSQIGELLGRSKPGADGIWPNEAVRDALEACASDRILRGMEIGLFNNRGATWRGPGGGAERTLANKYRAYERQLLSDYPVTARLLDSITRMWEDHAHWHDTDEAVRRRLRR</sequence>
<feature type="domain" description="HTH cro/C1-type" evidence="2">
    <location>
        <begin position="48"/>
        <end position="95"/>
    </location>
</feature>
<name>A0A219B2D3_9SPHN</name>
<dbReference type="SMART" id="SM00530">
    <property type="entry name" value="HTH_XRE"/>
    <property type="match status" value="1"/>
</dbReference>
<keyword evidence="1" id="KW-0175">Coiled coil</keyword>
<dbReference type="CDD" id="cd00093">
    <property type="entry name" value="HTH_XRE"/>
    <property type="match status" value="1"/>
</dbReference>
<dbReference type="InterPro" id="IPR001387">
    <property type="entry name" value="Cro/C1-type_HTH"/>
</dbReference>
<dbReference type="EMBL" id="NFZT01000003">
    <property type="protein sequence ID" value="OWV31988.1"/>
    <property type="molecule type" value="Genomic_DNA"/>
</dbReference>
<dbReference type="SUPFAM" id="SSF47413">
    <property type="entry name" value="lambda repressor-like DNA-binding domains"/>
    <property type="match status" value="1"/>
</dbReference>
<evidence type="ECO:0000259" key="2">
    <source>
        <dbReference type="PROSITE" id="PS50943"/>
    </source>
</evidence>